<evidence type="ECO:0000256" key="1">
    <source>
        <dbReference type="SAM" id="MobiDB-lite"/>
    </source>
</evidence>
<dbReference type="EMBL" id="CP069037">
    <property type="protein sequence ID" value="QRD03238.1"/>
    <property type="molecule type" value="Genomic_DNA"/>
</dbReference>
<evidence type="ECO:0000313" key="2">
    <source>
        <dbReference type="EMBL" id="QRD03238.1"/>
    </source>
</evidence>
<dbReference type="Proteomes" id="UP000663193">
    <property type="component" value="Chromosome 15"/>
</dbReference>
<protein>
    <submittedName>
        <fullName evidence="2">Uncharacterized protein</fullName>
    </submittedName>
</protein>
<evidence type="ECO:0000313" key="3">
    <source>
        <dbReference type="Proteomes" id="UP000663193"/>
    </source>
</evidence>
<dbReference type="AlphaFoldDB" id="A0A7U2FDT4"/>
<accession>A0A7U2FDT4</accession>
<feature type="region of interest" description="Disordered" evidence="1">
    <location>
        <begin position="1"/>
        <end position="28"/>
    </location>
</feature>
<keyword evidence="3" id="KW-1185">Reference proteome</keyword>
<proteinExistence type="predicted"/>
<reference evidence="3" key="1">
    <citation type="journal article" date="2021" name="BMC Genomics">
        <title>Chromosome-level genome assembly and manually-curated proteome of model necrotroph Parastagonospora nodorum Sn15 reveals a genome-wide trove of candidate effector homologs, and redundancy of virulence-related functions within an accessory chromosome.</title>
        <authorList>
            <person name="Bertazzoni S."/>
            <person name="Jones D.A.B."/>
            <person name="Phan H.T."/>
            <person name="Tan K.-C."/>
            <person name="Hane J.K."/>
        </authorList>
    </citation>
    <scope>NUCLEOTIDE SEQUENCE [LARGE SCALE GENOMIC DNA]</scope>
    <source>
        <strain evidence="3">SN15 / ATCC MYA-4574 / FGSC 10173)</strain>
    </source>
</reference>
<sequence>MRTAHEQSHTFPSISVRPPLATNLQSTNGQRTRSTWTLALLHDASNTSQLAEAHCSRDARRCVQVMRTVAMSMFAFYTTDLGPRYARAVNGWVSAALMAHLQNIKQSPHSQFCPARKGRL</sequence>
<dbReference type="VEuPathDB" id="FungiDB:JI435_419290"/>
<name>A0A7U2FDT4_PHANO</name>
<organism evidence="2 3">
    <name type="scientific">Phaeosphaeria nodorum (strain SN15 / ATCC MYA-4574 / FGSC 10173)</name>
    <name type="common">Glume blotch fungus</name>
    <name type="synonym">Parastagonospora nodorum</name>
    <dbReference type="NCBI Taxonomy" id="321614"/>
    <lineage>
        <taxon>Eukaryota</taxon>
        <taxon>Fungi</taxon>
        <taxon>Dikarya</taxon>
        <taxon>Ascomycota</taxon>
        <taxon>Pezizomycotina</taxon>
        <taxon>Dothideomycetes</taxon>
        <taxon>Pleosporomycetidae</taxon>
        <taxon>Pleosporales</taxon>
        <taxon>Pleosporineae</taxon>
        <taxon>Phaeosphaeriaceae</taxon>
        <taxon>Parastagonospora</taxon>
    </lineage>
</organism>
<gene>
    <name evidence="2" type="ORF">JI435_419290</name>
</gene>